<gene>
    <name evidence="1" type="ORF">SNAT2548_LOCUS17966</name>
</gene>
<accession>A0A812PH39</accession>
<comment type="caution">
    <text evidence="1">The sequence shown here is derived from an EMBL/GenBank/DDBJ whole genome shotgun (WGS) entry which is preliminary data.</text>
</comment>
<name>A0A812PH39_9DINO</name>
<evidence type="ECO:0000313" key="1">
    <source>
        <dbReference type="EMBL" id="CAE7342972.1"/>
    </source>
</evidence>
<evidence type="ECO:0000313" key="2">
    <source>
        <dbReference type="Proteomes" id="UP000604046"/>
    </source>
</evidence>
<keyword evidence="2" id="KW-1185">Reference proteome</keyword>
<organism evidence="1 2">
    <name type="scientific">Symbiodinium natans</name>
    <dbReference type="NCBI Taxonomy" id="878477"/>
    <lineage>
        <taxon>Eukaryota</taxon>
        <taxon>Sar</taxon>
        <taxon>Alveolata</taxon>
        <taxon>Dinophyceae</taxon>
        <taxon>Suessiales</taxon>
        <taxon>Symbiodiniaceae</taxon>
        <taxon>Symbiodinium</taxon>
    </lineage>
</organism>
<protein>
    <submittedName>
        <fullName evidence="1">Uncharacterized protein</fullName>
    </submittedName>
</protein>
<reference evidence="1" key="1">
    <citation type="submission" date="2021-02" db="EMBL/GenBank/DDBJ databases">
        <authorList>
            <person name="Dougan E. K."/>
            <person name="Rhodes N."/>
            <person name="Thang M."/>
            <person name="Chan C."/>
        </authorList>
    </citation>
    <scope>NUCLEOTIDE SEQUENCE</scope>
</reference>
<proteinExistence type="predicted"/>
<dbReference type="Proteomes" id="UP000604046">
    <property type="component" value="Unassembled WGS sequence"/>
</dbReference>
<sequence>MSARAVPSRPGSDRRCSCAIMRFQADLTAGLCRRRIPATLGGACIGRPSAAASTPHSISMGAVPAWAASALNSASPPAWNAIKTSFAAASSGAKERGMAGCRLAQAHQIPATRAAPNKSHMVQKLVGYRVLLRAMEGLGCPRCARGNEATQRVRGYLSPAALRGQSCQPLCQRRRWEQFKKDWAGIADALPVIHARLPEFAERCRDVLEHGGDNASSLRAAAEAATYPELRRQGPQKLLVLGSEVGGRFNSDAQQLVRDLVRLRSYTAPPALCAAASSGWTRHWWGMLSVAVQQAVASTALGQPWPQPPQATSVAGPPLDRVLDLAEAEGPSRLPLAIKLALQSLHQRPRSFTVSQRQCSLSLAVGSSHDDWLHRGYLLQDMDFHSYVVFVELVLRPSRLSGWRFLFDTHCAGFI</sequence>
<dbReference type="EMBL" id="CAJNDS010002129">
    <property type="protein sequence ID" value="CAE7342972.1"/>
    <property type="molecule type" value="Genomic_DNA"/>
</dbReference>
<dbReference type="AlphaFoldDB" id="A0A812PH39"/>